<evidence type="ECO:0000256" key="11">
    <source>
        <dbReference type="ARBA" id="ARBA00023212"/>
    </source>
</evidence>
<evidence type="ECO:0000256" key="5">
    <source>
        <dbReference type="ARBA" id="ARBA00022490"/>
    </source>
</evidence>
<comment type="caution">
    <text evidence="14">The sequence shown here is derived from an EMBL/GenBank/DDBJ whole genome shotgun (WGS) entry which is preliminary data.</text>
</comment>
<dbReference type="GO" id="GO:0005886">
    <property type="term" value="C:plasma membrane"/>
    <property type="evidence" value="ECO:0007669"/>
    <property type="project" value="UniProtKB-SubCell"/>
</dbReference>
<keyword evidence="8" id="KW-0970">Cilium biogenesis/degradation</keyword>
<dbReference type="EMBL" id="JAVHJS010000011">
    <property type="protein sequence ID" value="KAK2843777.1"/>
    <property type="molecule type" value="Genomic_DNA"/>
</dbReference>
<reference evidence="14" key="1">
    <citation type="submission" date="2023-08" db="EMBL/GenBank/DDBJ databases">
        <title>Pelteobagrus vachellii genome.</title>
        <authorList>
            <person name="Liu H."/>
        </authorList>
    </citation>
    <scope>NUCLEOTIDE SEQUENCE</scope>
    <source>
        <strain evidence="14">PRFRI_2022a</strain>
        <tissue evidence="14">Muscle</tissue>
    </source>
</reference>
<keyword evidence="12" id="KW-0966">Cell projection</keyword>
<dbReference type="PANTHER" id="PTHR13667">
    <property type="entry name" value="HOMOLOC-13"/>
    <property type="match status" value="1"/>
</dbReference>
<dbReference type="PANTHER" id="PTHR13667:SF5">
    <property type="entry name" value="WD REPEAT-CONTAINING AND PLANAR CELL POLARITY EFFECTOR PROTEIN FRITZ HOMOLOG"/>
    <property type="match status" value="1"/>
</dbReference>
<keyword evidence="4" id="KW-1003">Cell membrane</keyword>
<dbReference type="Pfam" id="PF11768">
    <property type="entry name" value="Frtz"/>
    <property type="match status" value="1"/>
</dbReference>
<proteinExistence type="inferred from homology"/>
<dbReference type="GO" id="GO:0044782">
    <property type="term" value="P:cilium organization"/>
    <property type="evidence" value="ECO:0007669"/>
    <property type="project" value="TreeGrafter"/>
</dbReference>
<accession>A0AA88MVF5</accession>
<protein>
    <submittedName>
        <fullName evidence="14">Uncharacterized protein</fullName>
    </submittedName>
</protein>
<evidence type="ECO:0000256" key="7">
    <source>
        <dbReference type="ARBA" id="ARBA00022737"/>
    </source>
</evidence>
<evidence type="ECO:0000313" key="15">
    <source>
        <dbReference type="Proteomes" id="UP001187315"/>
    </source>
</evidence>
<keyword evidence="9" id="KW-0969">Cilium</keyword>
<keyword evidence="15" id="KW-1185">Reference proteome</keyword>
<sequence>MVAADNQVDFLSGHDAGRRDQRYQGDAERRVAELFTDNFDYQTRNDFVRGILVNEEILWNQIHMFVSKDGYGARVSNLHMYDWAYPITPEANFSDEEGRSCTHSHHNIYREVGISLGHGSLMEKNVLIGRNTVVMGPGVSLHEGTVVSLHHPDEEEEDEDKDEFLIDDNDVSVHKDKVKHKAYNPAEVGSEGRGYLWKNSSIDDVDGLILRVRQNRVGCGEVDAALGILRNMDWCMMGEDCYHGLVSVTDHLLGKPLNRQTEAQLEDALGTFYNPSRDLTDRVILLFQYPITLIARKFFHHLLNHQRFENALSLAEELCAWDLLKELYEVAQNCGETSLAQKALQKADLLEAEKSSFETHRYLAFVDLSTLHAASEANPRQLRPPHPKHEQYTVCRHQMKSSHREHRSLARTKQPDHSIRRRFPHVATGTFRAYLHSLTEASPKRGKSRTPVEGSKSPTEARPGPGFSWTSPASRRIAIR</sequence>
<keyword evidence="10" id="KW-0472">Membrane</keyword>
<evidence type="ECO:0000313" key="14">
    <source>
        <dbReference type="EMBL" id="KAK2843777.1"/>
    </source>
</evidence>
<evidence type="ECO:0000256" key="10">
    <source>
        <dbReference type="ARBA" id="ARBA00023136"/>
    </source>
</evidence>
<dbReference type="InterPro" id="IPR024511">
    <property type="entry name" value="Frtz"/>
</dbReference>
<evidence type="ECO:0000256" key="2">
    <source>
        <dbReference type="ARBA" id="ARBA00004430"/>
    </source>
</evidence>
<dbReference type="AlphaFoldDB" id="A0AA88MVF5"/>
<feature type="region of interest" description="Disordered" evidence="13">
    <location>
        <begin position="436"/>
        <end position="480"/>
    </location>
</feature>
<dbReference type="SUPFAM" id="SSF51161">
    <property type="entry name" value="Trimeric LpxA-like enzymes"/>
    <property type="match status" value="1"/>
</dbReference>
<dbReference type="GO" id="GO:0007399">
    <property type="term" value="P:nervous system development"/>
    <property type="evidence" value="ECO:0007669"/>
    <property type="project" value="TreeGrafter"/>
</dbReference>
<feature type="region of interest" description="Disordered" evidence="13">
    <location>
        <begin position="398"/>
        <end position="419"/>
    </location>
</feature>
<keyword evidence="11" id="KW-0206">Cytoskeleton</keyword>
<evidence type="ECO:0000256" key="8">
    <source>
        <dbReference type="ARBA" id="ARBA00022794"/>
    </source>
</evidence>
<comment type="subcellular location">
    <subcellularLocation>
        <location evidence="1">Cell membrane</location>
    </subcellularLocation>
    <subcellularLocation>
        <location evidence="2">Cytoplasm</location>
        <location evidence="2">Cytoskeleton</location>
        <location evidence="2">Cilium axoneme</location>
    </subcellularLocation>
</comment>
<evidence type="ECO:0000256" key="13">
    <source>
        <dbReference type="SAM" id="MobiDB-lite"/>
    </source>
</evidence>
<dbReference type="InterPro" id="IPR011004">
    <property type="entry name" value="Trimer_LpxA-like_sf"/>
</dbReference>
<evidence type="ECO:0000256" key="12">
    <source>
        <dbReference type="ARBA" id="ARBA00023273"/>
    </source>
</evidence>
<keyword evidence="7" id="KW-0677">Repeat</keyword>
<comment type="similarity">
    <text evidence="3">Belongs to the WD repeat fritz family.</text>
</comment>
<keyword evidence="5" id="KW-0963">Cytoplasm</keyword>
<evidence type="ECO:0000256" key="1">
    <source>
        <dbReference type="ARBA" id="ARBA00004236"/>
    </source>
</evidence>
<evidence type="ECO:0000256" key="3">
    <source>
        <dbReference type="ARBA" id="ARBA00006059"/>
    </source>
</evidence>
<dbReference type="GO" id="GO:0097541">
    <property type="term" value="C:axonemal basal plate"/>
    <property type="evidence" value="ECO:0007669"/>
    <property type="project" value="TreeGrafter"/>
</dbReference>
<evidence type="ECO:0000256" key="4">
    <source>
        <dbReference type="ARBA" id="ARBA00022475"/>
    </source>
</evidence>
<evidence type="ECO:0000256" key="6">
    <source>
        <dbReference type="ARBA" id="ARBA00022574"/>
    </source>
</evidence>
<keyword evidence="6" id="KW-0853">WD repeat</keyword>
<gene>
    <name evidence="14" type="ORF">Q7C36_011992</name>
</gene>
<feature type="compositionally biased region" description="Basic residues" evidence="13">
    <location>
        <begin position="398"/>
        <end position="410"/>
    </location>
</feature>
<organism evidence="14 15">
    <name type="scientific">Tachysurus vachellii</name>
    <name type="common">Darkbarbel catfish</name>
    <name type="synonym">Pelteobagrus vachellii</name>
    <dbReference type="NCBI Taxonomy" id="175792"/>
    <lineage>
        <taxon>Eukaryota</taxon>
        <taxon>Metazoa</taxon>
        <taxon>Chordata</taxon>
        <taxon>Craniata</taxon>
        <taxon>Vertebrata</taxon>
        <taxon>Euteleostomi</taxon>
        <taxon>Actinopterygii</taxon>
        <taxon>Neopterygii</taxon>
        <taxon>Teleostei</taxon>
        <taxon>Ostariophysi</taxon>
        <taxon>Siluriformes</taxon>
        <taxon>Bagridae</taxon>
        <taxon>Tachysurus</taxon>
    </lineage>
</organism>
<name>A0AA88MVF5_TACVA</name>
<evidence type="ECO:0000256" key="9">
    <source>
        <dbReference type="ARBA" id="ARBA00023069"/>
    </source>
</evidence>
<dbReference type="GO" id="GO:0045184">
    <property type="term" value="P:establishment of protein localization"/>
    <property type="evidence" value="ECO:0007669"/>
    <property type="project" value="TreeGrafter"/>
</dbReference>
<dbReference type="Proteomes" id="UP001187315">
    <property type="component" value="Unassembled WGS sequence"/>
</dbReference>